<dbReference type="PANTHER" id="PTHR31497:SF0">
    <property type="entry name" value="AUTOCRINE PROLIFERATION REPRESSOR PROTEIN A"/>
    <property type="match status" value="1"/>
</dbReference>
<dbReference type="EMBL" id="LVJZ01000003">
    <property type="protein sequence ID" value="ODB96915.1"/>
    <property type="molecule type" value="Genomic_DNA"/>
</dbReference>
<proteinExistence type="predicted"/>
<dbReference type="InterPro" id="IPR009199">
    <property type="entry name" value="PhoPQ-act_pathogen-rel_PqaA"/>
</dbReference>
<accession>A0A1E2UQU1</accession>
<evidence type="ECO:0000313" key="3">
    <source>
        <dbReference type="Proteomes" id="UP000094849"/>
    </source>
</evidence>
<dbReference type="AlphaFoldDB" id="A0A1E2UQU1"/>
<organism evidence="2 3">
    <name type="scientific">Candidatus Thiodiazotropha endoloripes</name>
    <dbReference type="NCBI Taxonomy" id="1818881"/>
    <lineage>
        <taxon>Bacteria</taxon>
        <taxon>Pseudomonadati</taxon>
        <taxon>Pseudomonadota</taxon>
        <taxon>Gammaproteobacteria</taxon>
        <taxon>Chromatiales</taxon>
        <taxon>Sedimenticolaceae</taxon>
        <taxon>Candidatus Thiodiazotropha</taxon>
    </lineage>
</organism>
<name>A0A1E2UQU1_9GAMM</name>
<evidence type="ECO:0000256" key="1">
    <source>
        <dbReference type="SAM" id="SignalP"/>
    </source>
</evidence>
<feature type="signal peptide" evidence="1">
    <location>
        <begin position="1"/>
        <end position="24"/>
    </location>
</feature>
<dbReference type="PANTHER" id="PTHR31497">
    <property type="entry name" value="AUTOCRINE PROLIFERATION REPRESSOR PROTEIN A"/>
    <property type="match status" value="1"/>
</dbReference>
<dbReference type="Pfam" id="PF10142">
    <property type="entry name" value="PhoPQ_related"/>
    <property type="match status" value="1"/>
</dbReference>
<feature type="chain" id="PRO_5009119134" evidence="1">
    <location>
        <begin position="25"/>
        <end position="156"/>
    </location>
</feature>
<evidence type="ECO:0000313" key="2">
    <source>
        <dbReference type="EMBL" id="ODB96915.1"/>
    </source>
</evidence>
<protein>
    <submittedName>
        <fullName evidence="2">Uncharacterized protein</fullName>
    </submittedName>
</protein>
<sequence length="156" mass="17440">MIRMIVRSLLSVVLMLQYSGLIQAQQSNPLKEYVYQDDPAYTYRVIGQLPGAGYDAYFLNMDSQNWRSEAEVTPILWNHWVTLIVPHQLTATTANLTIVGGSFSTTPPDAHDLALLVPLQPMLLVIGISSSGRPTSWLSVSMLKIVNSWRRASARH</sequence>
<keyword evidence="3" id="KW-1185">Reference proteome</keyword>
<dbReference type="Proteomes" id="UP000094849">
    <property type="component" value="Unassembled WGS sequence"/>
</dbReference>
<keyword evidence="1" id="KW-0732">Signal</keyword>
<comment type="caution">
    <text evidence="2">The sequence shown here is derived from an EMBL/GenBank/DDBJ whole genome shotgun (WGS) entry which is preliminary data.</text>
</comment>
<dbReference type="RefSeq" id="WP_069024384.1">
    <property type="nucleotide sequence ID" value="NZ_LVJZ01000003.1"/>
</dbReference>
<gene>
    <name evidence="2" type="ORF">A3196_09170</name>
</gene>
<reference evidence="2 3" key="1">
    <citation type="submission" date="2016-03" db="EMBL/GenBank/DDBJ databases">
        <title>Chemosynthetic sulphur-oxidizing symbionts of marine invertebrate animals are capable of nitrogen fixation.</title>
        <authorList>
            <person name="Petersen J.M."/>
            <person name="Kemper A."/>
            <person name="Gruber-Vodicka H."/>
            <person name="Cardini U."/>
            <person name="Geest Mvander."/>
            <person name="Kleiner M."/>
            <person name="Bulgheresi S."/>
            <person name="Fussmann M."/>
            <person name="Herbold C."/>
            <person name="Seah B.K.B."/>
            <person name="Antony C.Paul."/>
            <person name="Liu D."/>
            <person name="Belitz A."/>
            <person name="Weber M."/>
        </authorList>
    </citation>
    <scope>NUCLEOTIDE SEQUENCE [LARGE SCALE GENOMIC DNA]</scope>
    <source>
        <strain evidence="2">G_D</strain>
    </source>
</reference>